<dbReference type="EMBL" id="BAABJM010000002">
    <property type="protein sequence ID" value="GAA5049783.1"/>
    <property type="molecule type" value="Genomic_DNA"/>
</dbReference>
<dbReference type="InterPro" id="IPR049551">
    <property type="entry name" value="PKS_DH_C"/>
</dbReference>
<dbReference type="SUPFAM" id="SSF51735">
    <property type="entry name" value="NAD(P)-binding Rossmann-fold domains"/>
    <property type="match status" value="1"/>
</dbReference>
<protein>
    <recommendedName>
        <fullName evidence="12">Carrier domain-containing protein</fullName>
    </recommendedName>
</protein>
<evidence type="ECO:0000259" key="7">
    <source>
        <dbReference type="PROSITE" id="PS50075"/>
    </source>
</evidence>
<dbReference type="InterPro" id="IPR016035">
    <property type="entry name" value="Acyl_Trfase/lysoPLipase"/>
</dbReference>
<dbReference type="SMART" id="SM00827">
    <property type="entry name" value="PKS_AT"/>
    <property type="match status" value="1"/>
</dbReference>
<dbReference type="InterPro" id="IPR049900">
    <property type="entry name" value="PKS_mFAS_DH"/>
</dbReference>
<sequence length="1837" mass="195648">MDRRIAIVGIGVRLPGGRGPDGLWRALHRRDTAIGTAPDSRAPYLADHDIPDPGFATVCRTGGFVDGWDEFDHPAFGVSAREAEVMDPQQRILLETAFEAIGDAGFTLEYLQRHVTAVVSGYITRDYWHSARHHTSLDAMSNVGNTGSGLSGRLAHVFGLTGPAITIDTACSSGLSAVAAAADNILLGNCSIALAAATNLILDPYETLSFYRSGMLAEDGLCKFGTTRADGFVRSDGFAVLALRPLQDALEDQDRIYAVLDAVATGNDGGRSGSLATPSVAGQVEVIRRAMTMAGREPADFSYVEAHGTGTTVGDRVELDALATVFADRTHPLPIGSVKTRIGHCEAASGMAGLVVAALSLHHASVPPMLVHGELHTDLSTAARGLLAHIEDNLALPNNAAIGVSSFGITGSNAHAVLSAPPTSPETASPSFPALPHLTSSGARPPADHAVDDDEPLAPALAYRVNHSVDQRQADGQTDPTASRPETSSTGSGLLAGLWREVPKVVFAFGGFGADWLDPTAVRDPILRNHLDAAYSAVRDHAAHQDRPVLDGRPDTPAALQPYATWASQLAIAFALRDYGVVPDAVLGHSFGDIAAACVAGALDLQESARLLVARTESVRMHSDNTRMIVITGAEVAHERDWIPASADVAVVNSPHCVVLACTADTLDTVAELAMDQGHEARALEVVFGSHSRFVEPALPAFEPATALGERAVDVPFYTSTGPAGGAPKTALPPQHWLDNLRAPVELPPVAQRLSEDGYGIIVDIGPRAVLAGHLRALVPGTVLATDALGGDNFLRTVLGALFAANCPLRPERLPPWTSELAATLSWQHSPRHVTSLPPAARTTSRPTAPEGEASESVTYRFTGPQVRALAGHRVRGETVAPGTLTLSCLARALQHADRPLTVDTVRFVEAIVIDDNAEQLALTVSRTDNRVEVHFTTDTSTGPTLCCTATVLPCAPTEPTPSITLPLNLAPLSVTDFYAGFAAAGNHWDGPFRAISELWASASHACVTARLDDASPLGGPIDPALFDAALHGLAAVHYQLVDGGEIHSPFYFEGADRITVHRSLLRGSSRSLIAPSTSGAGFDIAILDAHDRLAIRCEGVRIRPLRNRSRIPALRPVWRPLTTATAPAEQRTVDMFDSSLGRAVDAAAQTITPDTAPATRELIDTTCAAVLSTVEDGHELLVDARRPTLGKAKTLIDYLAGLGQVLTSLARTAAEYHTPLGIVVNDTERARVTEFDGAVSRFVFSLTGALPYELPTLMTAVVCAEAHQPLGELPSIRALAARGEYRIRRDHAGSLWAARLSHHINASIPRCSHPSGSHLDSWSLEVRPHSAKSCDVDIVWSDPRHGPRVVATRDLLETYRRAQRWPDALWAAQAAQQVESIARLVPEDDVVVVGTDRRATLLRAALDTRIPHATPGLAHDRRVSITVDGNDIHAGLAADNSPDRTALVVPGLAPTGDWPRSVTYRTTSTELEETLLGLPETSGEQREPDPTPTRHKRAAMIVGGNGGLGSSLAADLTARGFDQIILVGTRDIDSSETPFEYLRCDIGNPSAVELLHDRLEQVDAHKLFVFHLAGRLSTGPITDLDRSDWLRVLIPKVDGTRHLVEVARRAGAHMLVAYSSASSVLPSPQFAHYAAANAAMEGILAAAEGLRVRGVRWGFWAGAGMLHDLDPNRAFTPVGVGEIDADEGHTFLQEVLSATDTEFPVCYPADWEAVGQRYQRLQRDALLHELDLGNQQERTDSDSDSAAAGVVTTAGPAERATVVESLIMETLKISEVSTVRTASRLRGIGLDSLLAVELRTKIKSSFGRTVPIRTLLGPITSSQLHDLITDKSIPPR</sequence>
<dbReference type="Gene3D" id="3.40.50.720">
    <property type="entry name" value="NAD(P)-binding Rossmann-like Domain"/>
    <property type="match status" value="1"/>
</dbReference>
<feature type="region of interest" description="Disordered" evidence="6">
    <location>
        <begin position="418"/>
        <end position="454"/>
    </location>
</feature>
<dbReference type="InterPro" id="IPR050091">
    <property type="entry name" value="PKS_NRPS_Biosynth_Enz"/>
</dbReference>
<dbReference type="SMART" id="SM00825">
    <property type="entry name" value="PKS_KS"/>
    <property type="match status" value="1"/>
</dbReference>
<dbReference type="Gene3D" id="3.30.70.3290">
    <property type="match status" value="1"/>
</dbReference>
<dbReference type="Proteomes" id="UP001500603">
    <property type="component" value="Unassembled WGS sequence"/>
</dbReference>
<dbReference type="Pfam" id="PF00550">
    <property type="entry name" value="PP-binding"/>
    <property type="match status" value="1"/>
</dbReference>
<dbReference type="Pfam" id="PF14765">
    <property type="entry name" value="PS-DH"/>
    <property type="match status" value="1"/>
</dbReference>
<evidence type="ECO:0000259" key="8">
    <source>
        <dbReference type="PROSITE" id="PS52004"/>
    </source>
</evidence>
<dbReference type="PROSITE" id="PS00012">
    <property type="entry name" value="PHOSPHOPANTETHEINE"/>
    <property type="match status" value="1"/>
</dbReference>
<keyword evidence="2" id="KW-0597">Phosphoprotein</keyword>
<dbReference type="Pfam" id="PF08659">
    <property type="entry name" value="KR"/>
    <property type="match status" value="1"/>
</dbReference>
<dbReference type="InterPro" id="IPR014043">
    <property type="entry name" value="Acyl_transferase_dom"/>
</dbReference>
<feature type="region of interest" description="C-terminal hotdog fold" evidence="5">
    <location>
        <begin position="970"/>
        <end position="1112"/>
    </location>
</feature>
<dbReference type="Pfam" id="PF02801">
    <property type="entry name" value="Ketoacyl-synt_C"/>
    <property type="match status" value="1"/>
</dbReference>
<keyword evidence="3" id="KW-0808">Transferase</keyword>
<evidence type="ECO:0000313" key="11">
    <source>
        <dbReference type="Proteomes" id="UP001500603"/>
    </source>
</evidence>
<keyword evidence="1" id="KW-0596">Phosphopantetheine</keyword>
<dbReference type="Gene3D" id="3.10.129.110">
    <property type="entry name" value="Polyketide synthase dehydratase"/>
    <property type="match status" value="1"/>
</dbReference>
<dbReference type="SMART" id="SM00826">
    <property type="entry name" value="PKS_DH"/>
    <property type="match status" value="1"/>
</dbReference>
<name>A0ABP9K599_9NOCA</name>
<evidence type="ECO:0000256" key="1">
    <source>
        <dbReference type="ARBA" id="ARBA00022450"/>
    </source>
</evidence>
<dbReference type="InterPro" id="IPR006162">
    <property type="entry name" value="Ppantetheine_attach_site"/>
</dbReference>
<gene>
    <name evidence="10" type="ORF">GCM10023318_19180</name>
</gene>
<dbReference type="InterPro" id="IPR049552">
    <property type="entry name" value="PKS_DH_N"/>
</dbReference>
<dbReference type="PANTHER" id="PTHR43775:SF37">
    <property type="entry name" value="SI:DKEY-61P9.11"/>
    <property type="match status" value="1"/>
</dbReference>
<dbReference type="InterPro" id="IPR014030">
    <property type="entry name" value="Ketoacyl_synth_N"/>
</dbReference>
<keyword evidence="4" id="KW-0511">Multifunctional enzyme</keyword>
<dbReference type="InterPro" id="IPR036736">
    <property type="entry name" value="ACP-like_sf"/>
</dbReference>
<dbReference type="Gene3D" id="3.40.366.10">
    <property type="entry name" value="Malonyl-Coenzyme A Acyl Carrier Protein, domain 2"/>
    <property type="match status" value="1"/>
</dbReference>
<feature type="region of interest" description="Disordered" evidence="6">
    <location>
        <begin position="832"/>
        <end position="856"/>
    </location>
</feature>
<dbReference type="InterPro" id="IPR016039">
    <property type="entry name" value="Thiolase-like"/>
</dbReference>
<evidence type="ECO:0008006" key="12">
    <source>
        <dbReference type="Google" id="ProtNLM"/>
    </source>
</evidence>
<dbReference type="InterPro" id="IPR057326">
    <property type="entry name" value="KR_dom"/>
</dbReference>
<dbReference type="InterPro" id="IPR014031">
    <property type="entry name" value="Ketoacyl_synth_C"/>
</dbReference>
<dbReference type="InterPro" id="IPR001227">
    <property type="entry name" value="Ac_transferase_dom_sf"/>
</dbReference>
<evidence type="ECO:0000256" key="5">
    <source>
        <dbReference type="PROSITE-ProRule" id="PRU01363"/>
    </source>
</evidence>
<organism evidence="10 11">
    <name type="scientific">Nocardia callitridis</name>
    <dbReference type="NCBI Taxonomy" id="648753"/>
    <lineage>
        <taxon>Bacteria</taxon>
        <taxon>Bacillati</taxon>
        <taxon>Actinomycetota</taxon>
        <taxon>Actinomycetes</taxon>
        <taxon>Mycobacteriales</taxon>
        <taxon>Nocardiaceae</taxon>
        <taxon>Nocardia</taxon>
    </lineage>
</organism>
<evidence type="ECO:0000256" key="6">
    <source>
        <dbReference type="SAM" id="MobiDB-lite"/>
    </source>
</evidence>
<feature type="active site" description="Proton donor; for dehydratase activity" evidence="5">
    <location>
        <position position="1028"/>
    </location>
</feature>
<evidence type="ECO:0000259" key="9">
    <source>
        <dbReference type="PROSITE" id="PS52019"/>
    </source>
</evidence>
<feature type="active site" description="Proton acceptor; for dehydratase activity" evidence="5">
    <location>
        <position position="873"/>
    </location>
</feature>
<evidence type="ECO:0000256" key="4">
    <source>
        <dbReference type="ARBA" id="ARBA00023268"/>
    </source>
</evidence>
<dbReference type="CDD" id="cd00833">
    <property type="entry name" value="PKS"/>
    <property type="match status" value="1"/>
</dbReference>
<dbReference type="PROSITE" id="PS52004">
    <property type="entry name" value="KS3_2"/>
    <property type="match status" value="1"/>
</dbReference>
<dbReference type="SMART" id="SM00823">
    <property type="entry name" value="PKS_PP"/>
    <property type="match status" value="1"/>
</dbReference>
<feature type="compositionally biased region" description="Polar residues" evidence="6">
    <location>
        <begin position="474"/>
        <end position="492"/>
    </location>
</feature>
<dbReference type="PANTHER" id="PTHR43775">
    <property type="entry name" value="FATTY ACID SYNTHASE"/>
    <property type="match status" value="1"/>
</dbReference>
<dbReference type="PROSITE" id="PS52019">
    <property type="entry name" value="PKS_MFAS_DH"/>
    <property type="match status" value="1"/>
</dbReference>
<keyword evidence="11" id="KW-1185">Reference proteome</keyword>
<dbReference type="SUPFAM" id="SSF53901">
    <property type="entry name" value="Thiolase-like"/>
    <property type="match status" value="1"/>
</dbReference>
<dbReference type="InterPro" id="IPR009081">
    <property type="entry name" value="PP-bd_ACP"/>
</dbReference>
<dbReference type="SUPFAM" id="SSF47336">
    <property type="entry name" value="ACP-like"/>
    <property type="match status" value="1"/>
</dbReference>
<evidence type="ECO:0000256" key="3">
    <source>
        <dbReference type="ARBA" id="ARBA00022679"/>
    </source>
</evidence>
<evidence type="ECO:0000256" key="2">
    <source>
        <dbReference type="ARBA" id="ARBA00022553"/>
    </source>
</evidence>
<dbReference type="InterPro" id="IPR013968">
    <property type="entry name" value="PKS_KR"/>
</dbReference>
<feature type="domain" description="PKS/mFAS DH" evidence="9">
    <location>
        <begin position="838"/>
        <end position="1112"/>
    </location>
</feature>
<feature type="region of interest" description="N-terminal hotdog fold" evidence="5">
    <location>
        <begin position="838"/>
        <end position="959"/>
    </location>
</feature>
<dbReference type="InterPro" id="IPR020841">
    <property type="entry name" value="PKS_Beta-ketoAc_synthase_dom"/>
</dbReference>
<feature type="region of interest" description="Disordered" evidence="6">
    <location>
        <begin position="469"/>
        <end position="493"/>
    </location>
</feature>
<proteinExistence type="predicted"/>
<comment type="caution">
    <text evidence="10">The sequence shown here is derived from an EMBL/GenBank/DDBJ whole genome shotgun (WGS) entry which is preliminary data.</text>
</comment>
<reference evidence="11" key="1">
    <citation type="journal article" date="2019" name="Int. J. Syst. Evol. Microbiol.">
        <title>The Global Catalogue of Microorganisms (GCM) 10K type strain sequencing project: providing services to taxonomists for standard genome sequencing and annotation.</title>
        <authorList>
            <consortium name="The Broad Institute Genomics Platform"/>
            <consortium name="The Broad Institute Genome Sequencing Center for Infectious Disease"/>
            <person name="Wu L."/>
            <person name="Ma J."/>
        </authorList>
    </citation>
    <scope>NUCLEOTIDE SEQUENCE [LARGE SCALE GENOMIC DNA]</scope>
    <source>
        <strain evidence="11">JCM 18298</strain>
    </source>
</reference>
<dbReference type="Pfam" id="PF21089">
    <property type="entry name" value="PKS_DH_N"/>
    <property type="match status" value="1"/>
</dbReference>
<dbReference type="InterPro" id="IPR036291">
    <property type="entry name" value="NAD(P)-bd_dom_sf"/>
</dbReference>
<accession>A0ABP9K599</accession>
<dbReference type="PROSITE" id="PS00606">
    <property type="entry name" value="KS3_1"/>
    <property type="match status" value="1"/>
</dbReference>
<dbReference type="PROSITE" id="PS50075">
    <property type="entry name" value="CARRIER"/>
    <property type="match status" value="1"/>
</dbReference>
<dbReference type="Pfam" id="PF00109">
    <property type="entry name" value="ketoacyl-synt"/>
    <property type="match status" value="1"/>
</dbReference>
<dbReference type="InterPro" id="IPR018201">
    <property type="entry name" value="Ketoacyl_synth_AS"/>
</dbReference>
<feature type="compositionally biased region" description="Low complexity" evidence="6">
    <location>
        <begin position="419"/>
        <end position="434"/>
    </location>
</feature>
<dbReference type="Gene3D" id="3.40.47.10">
    <property type="match status" value="1"/>
</dbReference>
<dbReference type="InterPro" id="IPR020806">
    <property type="entry name" value="PKS_PP-bd"/>
</dbReference>
<dbReference type="RefSeq" id="WP_345494879.1">
    <property type="nucleotide sequence ID" value="NZ_BAABJM010000002.1"/>
</dbReference>
<dbReference type="InterPro" id="IPR042104">
    <property type="entry name" value="PKS_dehydratase_sf"/>
</dbReference>
<dbReference type="Gene3D" id="1.10.1200.10">
    <property type="entry name" value="ACP-like"/>
    <property type="match status" value="1"/>
</dbReference>
<dbReference type="InterPro" id="IPR020807">
    <property type="entry name" value="PKS_DH"/>
</dbReference>
<dbReference type="SUPFAM" id="SSF52151">
    <property type="entry name" value="FabD/lysophospholipase-like"/>
    <property type="match status" value="1"/>
</dbReference>
<feature type="domain" description="Ketosynthase family 3 (KS3)" evidence="8">
    <location>
        <begin position="2"/>
        <end position="420"/>
    </location>
</feature>
<feature type="domain" description="Carrier" evidence="7">
    <location>
        <begin position="1758"/>
        <end position="1833"/>
    </location>
</feature>
<dbReference type="SMART" id="SM00822">
    <property type="entry name" value="PKS_KR"/>
    <property type="match status" value="1"/>
</dbReference>
<dbReference type="Pfam" id="PF00698">
    <property type="entry name" value="Acyl_transf_1"/>
    <property type="match status" value="1"/>
</dbReference>
<evidence type="ECO:0000313" key="10">
    <source>
        <dbReference type="EMBL" id="GAA5049783.1"/>
    </source>
</evidence>